<gene>
    <name evidence="2" type="ORF">METZ01_LOCUS316269</name>
</gene>
<feature type="transmembrane region" description="Helical" evidence="1">
    <location>
        <begin position="199"/>
        <end position="220"/>
    </location>
</feature>
<keyword evidence="1" id="KW-0472">Membrane</keyword>
<dbReference type="AlphaFoldDB" id="A0A382NSV1"/>
<sequence length="224" mass="25324">MIYLLFFLFIFVLPKIWLNSVLKRNDEILESMPFTGLEFGELLLKENALEGVKITNTDLGDHYDLENQEVRVLEERLSKKSITAISIVSHEIGHAIQHKEKYMPLEQRTTLVKNTSWISRLGGGALYSGIPIILATGSSGMIKICLFIVLLSVIISALVHLITLDVEMDASFNRALPILKEKVPTEYLNGCRSVLRAAAFTYVIGALTNFLSLRYLWILISRLR</sequence>
<dbReference type="Pfam" id="PF04298">
    <property type="entry name" value="Zn_peptidase_2"/>
    <property type="match status" value="1"/>
</dbReference>
<keyword evidence="1" id="KW-0812">Transmembrane</keyword>
<organism evidence="2">
    <name type="scientific">marine metagenome</name>
    <dbReference type="NCBI Taxonomy" id="408172"/>
    <lineage>
        <taxon>unclassified sequences</taxon>
        <taxon>metagenomes</taxon>
        <taxon>ecological metagenomes</taxon>
    </lineage>
</organism>
<feature type="transmembrane region" description="Helical" evidence="1">
    <location>
        <begin position="144"/>
        <end position="164"/>
    </location>
</feature>
<dbReference type="PANTHER" id="PTHR36434:SF1">
    <property type="entry name" value="MEMBRANE PROTEASE YUGP-RELATED"/>
    <property type="match status" value="1"/>
</dbReference>
<name>A0A382NSV1_9ZZZZ</name>
<proteinExistence type="predicted"/>
<dbReference type="EMBL" id="UINC01102081">
    <property type="protein sequence ID" value="SVC63415.1"/>
    <property type="molecule type" value="Genomic_DNA"/>
</dbReference>
<evidence type="ECO:0000313" key="2">
    <source>
        <dbReference type="EMBL" id="SVC63415.1"/>
    </source>
</evidence>
<evidence type="ECO:0000256" key="1">
    <source>
        <dbReference type="SAM" id="Phobius"/>
    </source>
</evidence>
<accession>A0A382NSV1</accession>
<protein>
    <submittedName>
        <fullName evidence="2">Uncharacterized protein</fullName>
    </submittedName>
</protein>
<keyword evidence="1" id="KW-1133">Transmembrane helix</keyword>
<reference evidence="2" key="1">
    <citation type="submission" date="2018-05" db="EMBL/GenBank/DDBJ databases">
        <authorList>
            <person name="Lanie J.A."/>
            <person name="Ng W.-L."/>
            <person name="Kazmierczak K.M."/>
            <person name="Andrzejewski T.M."/>
            <person name="Davidsen T.M."/>
            <person name="Wayne K.J."/>
            <person name="Tettelin H."/>
            <person name="Glass J.I."/>
            <person name="Rusch D."/>
            <person name="Podicherti R."/>
            <person name="Tsui H.-C.T."/>
            <person name="Winkler M.E."/>
        </authorList>
    </citation>
    <scope>NUCLEOTIDE SEQUENCE</scope>
</reference>
<dbReference type="InterPro" id="IPR007395">
    <property type="entry name" value="Zn_peptidase_2"/>
</dbReference>
<dbReference type="PANTHER" id="PTHR36434">
    <property type="entry name" value="MEMBRANE PROTEASE YUGP-RELATED"/>
    <property type="match status" value="1"/>
</dbReference>